<keyword evidence="4" id="KW-1185">Reference proteome</keyword>
<dbReference type="InterPro" id="IPR030895">
    <property type="entry name" value="T5SS_PEPC_rpt"/>
</dbReference>
<dbReference type="InterPro" id="IPR005546">
    <property type="entry name" value="Autotransporte_beta"/>
</dbReference>
<dbReference type="InterPro" id="IPR036709">
    <property type="entry name" value="Autotransporte_beta_dom_sf"/>
</dbReference>
<dbReference type="InterPro" id="IPR006315">
    <property type="entry name" value="OM_autotransptr_brl_dom"/>
</dbReference>
<dbReference type="Proteomes" id="UP001597327">
    <property type="component" value="Unassembled WGS sequence"/>
</dbReference>
<name>A0ABW4JXK6_9HYPH</name>
<dbReference type="SMART" id="SM00869">
    <property type="entry name" value="Autotransporter"/>
    <property type="match status" value="1"/>
</dbReference>
<dbReference type="NCBIfam" id="TIGR01414">
    <property type="entry name" value="autotrans_barl"/>
    <property type="match status" value="1"/>
</dbReference>
<feature type="domain" description="Autotransporter" evidence="2">
    <location>
        <begin position="1287"/>
        <end position="1566"/>
    </location>
</feature>
<evidence type="ECO:0000313" key="3">
    <source>
        <dbReference type="EMBL" id="MFD1696281.1"/>
    </source>
</evidence>
<feature type="compositionally biased region" description="Low complexity" evidence="1">
    <location>
        <begin position="11"/>
        <end position="21"/>
    </location>
</feature>
<proteinExistence type="predicted"/>
<dbReference type="NCBIfam" id="TIGR04393">
    <property type="entry name" value="rpt_T5SS_PEPC"/>
    <property type="match status" value="14"/>
</dbReference>
<evidence type="ECO:0000256" key="1">
    <source>
        <dbReference type="SAM" id="MobiDB-lite"/>
    </source>
</evidence>
<evidence type="ECO:0000313" key="4">
    <source>
        <dbReference type="Proteomes" id="UP001597327"/>
    </source>
</evidence>
<gene>
    <name evidence="3" type="ORF">ACFSC7_12195</name>
</gene>
<dbReference type="SUPFAM" id="SSF103515">
    <property type="entry name" value="Autotransporter"/>
    <property type="match status" value="1"/>
</dbReference>
<accession>A0ABW4JXK6</accession>
<feature type="region of interest" description="Disordered" evidence="1">
    <location>
        <begin position="1"/>
        <end position="21"/>
    </location>
</feature>
<dbReference type="Pfam" id="PF03797">
    <property type="entry name" value="Autotransporter"/>
    <property type="match status" value="1"/>
</dbReference>
<sequence>MKKKFSSEAVNAGRRAAGRNAGQERSDTLKLFCAALMTTTALVAIVPQQARAADKIVDGVQETVNSPQTFDNVVVGDTLPNSELDIGLAGDLTVNSDLTVGNQNGSKGTLVISGGGEANSVFIGKDSGSEGTATVSGSGANFESDTRVDVGRAGTGSLIVTNGGSVDTGSTFSVGTASGGSGTVTISGAGSKVVNSFATYIGNIGTGTLTISNGGELDGSDVVFFGFGTGSQGTGTVTGSGSKLSGLNIAVGRQGTGTLTVSVGGVVEATTELTIAGFTGSTGTLNIGAAVGETAVAAGNVQDAGGLPASIAFGLGTGTLVFNHTDAALLFDAAISGSGDIDVFSGTTILSGTNDIGTGTITVEGGTLQIAGTTTSTDVYVGKDTGSNGTLTISGSGSQLTANDDIVVGVRETGALSVADGGSATAGGDLIIGQYLDGTGTVTLSGSGSTLTTGDDAFVGLSGTGTLTVSEGATATIADKVLLGGNADANGTVNVTGNGSELTSGISFTVGFNGEGALSVANGGSVAATGDLFIGLYSQGSGTITLSGSETTLTAGGDVFMGAAGSGALTVSNGATATFADEVLLGGNGGSTGTVSVTGSGSKLTSGNDFTVGLNGTGTLSISNGGVVEGGGRVYVGTSTGSSGTVTISGSGSTLNVGSYLYLAYDAGSSGVLTVSGSGAQVTSDALLLGQGEATLNILDGGDIALTDLAVIGAGSASATISGAGSSLTVGSSGELRVADAGSATLDILAGGTASGGDVRLGRLAGANATVTVSGAGSKLTAGDDTGFKKIIVGEAGTGTLTLFNGGTAQAGGRIFLGYEAGSTGTVTVSGTGSRLVSVNSAIVVGEDGNGRLDISNGGEANVKNDVYLGRFAGSEGTVTISGSGSKLSAGVSFYVGRVGTGTLEISNGGEAFAVRDIHIGAVAGSEGSVTVSGAGSKLTAGDELGIVSIKVGESGTGTLTVSDGGTARARDGFTIAQNAGSTGSLNIGAASGASAAAAGNITDSNGDATTITFGTGTGTLVFNHTDTDLDFNSAVSGTGAILHEAGLTSLTGDFSSFSGTGEVTGGTLSVDTDFGGTVDVRSSGTLTGSGTVGDIDFAAGSFYQATIGGNGFLTSTGTATIDAGSQVKVAFDDLSGVAIWQPIEILSAGTVTGEFGSTNQDSFLFLNFDLSYDPTSVFLTLERNDAAFDDLAETPNQAAVARAVNALPNGNDLYDAFAIQTDAGAIPGILDQLSGEAHASAQAIVFQDSATFRNIISGRINGAFAASGQGPTSQIATNGPGDGLPEFLTSGELWGEAYGSFGRTFGNANAAGVTRNSGGLVAGLERDGFYGFNAGLLAGYGRTDARVKGRSSDATIDSYTIGAYAGRAYGPLEAQAGTTFSWNEVSSSRSVAFPGFTDTLTADYTSLSFQAFGEVGYGFETPVARLRPFAGLAVTHVTTDGFTEKGGAAALRVDGSSQTLGVSMLGMRARRQVGALDNGAIVTFTGALAWRHSFGDLTPSVTSAFVGGSQSFTVAGTPIDRDTALVEAGVTLSVTEQLDLSAAYRGEFGQAATDNSFNARFGYRF</sequence>
<comment type="caution">
    <text evidence="3">The sequence shown here is derived from an EMBL/GenBank/DDBJ whole genome shotgun (WGS) entry which is preliminary data.</text>
</comment>
<protein>
    <submittedName>
        <fullName evidence="3">Autotransporter domain-containing protein</fullName>
    </submittedName>
</protein>
<dbReference type="EMBL" id="JBHUFA010000004">
    <property type="protein sequence ID" value="MFD1696281.1"/>
    <property type="molecule type" value="Genomic_DNA"/>
</dbReference>
<evidence type="ECO:0000259" key="2">
    <source>
        <dbReference type="PROSITE" id="PS51208"/>
    </source>
</evidence>
<dbReference type="Gene3D" id="2.40.128.130">
    <property type="entry name" value="Autotransporter beta-domain"/>
    <property type="match status" value="1"/>
</dbReference>
<dbReference type="RefSeq" id="WP_149892822.1">
    <property type="nucleotide sequence ID" value="NZ_JBHUFA010000004.1"/>
</dbReference>
<organism evidence="3 4">
    <name type="scientific">Roseibium aestuarii</name>
    <dbReference type="NCBI Taxonomy" id="2600299"/>
    <lineage>
        <taxon>Bacteria</taxon>
        <taxon>Pseudomonadati</taxon>
        <taxon>Pseudomonadota</taxon>
        <taxon>Alphaproteobacteria</taxon>
        <taxon>Hyphomicrobiales</taxon>
        <taxon>Stappiaceae</taxon>
        <taxon>Roseibium</taxon>
    </lineage>
</organism>
<dbReference type="PROSITE" id="PS51208">
    <property type="entry name" value="AUTOTRANSPORTER"/>
    <property type="match status" value="1"/>
</dbReference>
<reference evidence="4" key="1">
    <citation type="journal article" date="2019" name="Int. J. Syst. Evol. Microbiol.">
        <title>The Global Catalogue of Microorganisms (GCM) 10K type strain sequencing project: providing services to taxonomists for standard genome sequencing and annotation.</title>
        <authorList>
            <consortium name="The Broad Institute Genomics Platform"/>
            <consortium name="The Broad Institute Genome Sequencing Center for Infectious Disease"/>
            <person name="Wu L."/>
            <person name="Ma J."/>
        </authorList>
    </citation>
    <scope>NUCLEOTIDE SEQUENCE [LARGE SCALE GENOMIC DNA]</scope>
    <source>
        <strain evidence="4">JCM 3369</strain>
    </source>
</reference>